<evidence type="ECO:0000313" key="3">
    <source>
        <dbReference type="Proteomes" id="UP000076154"/>
    </source>
</evidence>
<dbReference type="EMBL" id="LUEZ02000009">
    <property type="protein sequence ID" value="RDB30110.1"/>
    <property type="molecule type" value="Genomic_DNA"/>
</dbReference>
<dbReference type="OrthoDB" id="3360976at2759"/>
<keyword evidence="3" id="KW-1185">Reference proteome</keyword>
<dbReference type="AlphaFoldDB" id="A0A369K9I5"/>
<organism evidence="2 3">
    <name type="scientific">Hypsizygus marmoreus</name>
    <name type="common">White beech mushroom</name>
    <name type="synonym">Agaricus marmoreus</name>
    <dbReference type="NCBI Taxonomy" id="39966"/>
    <lineage>
        <taxon>Eukaryota</taxon>
        <taxon>Fungi</taxon>
        <taxon>Dikarya</taxon>
        <taxon>Basidiomycota</taxon>
        <taxon>Agaricomycotina</taxon>
        <taxon>Agaricomycetes</taxon>
        <taxon>Agaricomycetidae</taxon>
        <taxon>Agaricales</taxon>
        <taxon>Tricholomatineae</taxon>
        <taxon>Lyophyllaceae</taxon>
        <taxon>Hypsizygus</taxon>
    </lineage>
</organism>
<dbReference type="InParanoid" id="A0A369K9I5"/>
<feature type="domain" description="DUF6593" evidence="1">
    <location>
        <begin position="22"/>
        <end position="193"/>
    </location>
</feature>
<gene>
    <name evidence="2" type="ORF">Hypma_013945</name>
</gene>
<dbReference type="Proteomes" id="UP000076154">
    <property type="component" value="Unassembled WGS sequence"/>
</dbReference>
<dbReference type="InterPro" id="IPR046528">
    <property type="entry name" value="DUF6593"/>
</dbReference>
<dbReference type="Pfam" id="PF20236">
    <property type="entry name" value="DUF6593"/>
    <property type="match status" value="1"/>
</dbReference>
<evidence type="ECO:0000313" key="2">
    <source>
        <dbReference type="EMBL" id="RDB30110.1"/>
    </source>
</evidence>
<comment type="caution">
    <text evidence="2">The sequence shown here is derived from an EMBL/GenBank/DDBJ whole genome shotgun (WGS) entry which is preliminary data.</text>
</comment>
<protein>
    <recommendedName>
        <fullName evidence="1">DUF6593 domain-containing protein</fullName>
    </recommendedName>
</protein>
<proteinExistence type="predicted"/>
<sequence length="194" mass="22916">MNVRQENQPHSSDMHLYLSSASPMNTVFRNEVGQALYRVRTPSRVFGRTTTISRIVPNNTSTRAEKCGRFEMHDVFGHLAQIEWKSFRSSRLRFQDREMKTRAFFRKQGFGCRGRNRVFVAPDGREYKWKLNSRPPELRTNDERQTLVARFHLWRHPYFSSPPTPSLEILPAGEHIADMILVSFIYIERLRQDE</sequence>
<name>A0A369K9I5_HYPMA</name>
<evidence type="ECO:0000259" key="1">
    <source>
        <dbReference type="Pfam" id="PF20236"/>
    </source>
</evidence>
<reference evidence="2" key="1">
    <citation type="submission" date="2018-04" db="EMBL/GenBank/DDBJ databases">
        <title>Whole genome sequencing of Hypsizygus marmoreus.</title>
        <authorList>
            <person name="Choi I.-G."/>
            <person name="Min B."/>
            <person name="Kim J.-G."/>
            <person name="Kim S."/>
            <person name="Oh Y.-L."/>
            <person name="Kong W.-S."/>
            <person name="Park H."/>
            <person name="Jeong J."/>
            <person name="Song E.-S."/>
        </authorList>
    </citation>
    <scope>NUCLEOTIDE SEQUENCE [LARGE SCALE GENOMIC DNA]</scope>
    <source>
        <strain evidence="2">51987-8</strain>
    </source>
</reference>
<accession>A0A369K9I5</accession>